<dbReference type="InterPro" id="IPR001647">
    <property type="entry name" value="HTH_TetR"/>
</dbReference>
<keyword evidence="1" id="KW-0805">Transcription regulation</keyword>
<proteinExistence type="predicted"/>
<dbReference type="AlphaFoldDB" id="A0A3N1CTY0"/>
<organism evidence="6 7">
    <name type="scientific">Actinocorallia herbida</name>
    <dbReference type="NCBI Taxonomy" id="58109"/>
    <lineage>
        <taxon>Bacteria</taxon>
        <taxon>Bacillati</taxon>
        <taxon>Actinomycetota</taxon>
        <taxon>Actinomycetes</taxon>
        <taxon>Streptosporangiales</taxon>
        <taxon>Thermomonosporaceae</taxon>
        <taxon>Actinocorallia</taxon>
    </lineage>
</organism>
<dbReference type="EMBL" id="RJKE01000001">
    <property type="protein sequence ID" value="ROO84763.1"/>
    <property type="molecule type" value="Genomic_DNA"/>
</dbReference>
<dbReference type="SUPFAM" id="SSF46689">
    <property type="entry name" value="Homeodomain-like"/>
    <property type="match status" value="1"/>
</dbReference>
<keyword evidence="3" id="KW-0804">Transcription</keyword>
<protein>
    <submittedName>
        <fullName evidence="6">TetR family transcriptional regulator</fullName>
    </submittedName>
</protein>
<evidence type="ECO:0000256" key="2">
    <source>
        <dbReference type="ARBA" id="ARBA00023125"/>
    </source>
</evidence>
<dbReference type="Gene3D" id="1.10.357.10">
    <property type="entry name" value="Tetracycline Repressor, domain 2"/>
    <property type="match status" value="1"/>
</dbReference>
<dbReference type="PANTHER" id="PTHR47506:SF1">
    <property type="entry name" value="HTH-TYPE TRANSCRIPTIONAL REGULATOR YJDC"/>
    <property type="match status" value="1"/>
</dbReference>
<dbReference type="GO" id="GO:0003677">
    <property type="term" value="F:DNA binding"/>
    <property type="evidence" value="ECO:0007669"/>
    <property type="project" value="UniProtKB-UniRule"/>
</dbReference>
<dbReference type="PROSITE" id="PS50977">
    <property type="entry name" value="HTH_TETR_2"/>
    <property type="match status" value="1"/>
</dbReference>
<dbReference type="PANTHER" id="PTHR47506">
    <property type="entry name" value="TRANSCRIPTIONAL REGULATORY PROTEIN"/>
    <property type="match status" value="1"/>
</dbReference>
<sequence>MSSPHADARLSPAERAVRRRLAGLEEAAAADVRALMDAGLALMVERGDGRGPRVADIVAAAGLSNDAFYRYFSGKEALVEAIVDRGARTLTAYVARRVAAETDPVEAIRAGVLAVLKQVSDAALARQTRAVLGNSLSMSPGSVHVSVRLVEDLADVFAGPLTALASPAPASAARTIASATVGTLHYYLFKGDLPSTPETEALVSFLLTGATPAT</sequence>
<dbReference type="OrthoDB" id="3469831at2"/>
<evidence type="ECO:0000313" key="6">
    <source>
        <dbReference type="EMBL" id="ROO84763.1"/>
    </source>
</evidence>
<gene>
    <name evidence="6" type="ORF">EDD29_2291</name>
</gene>
<evidence type="ECO:0000313" key="7">
    <source>
        <dbReference type="Proteomes" id="UP000272400"/>
    </source>
</evidence>
<evidence type="ECO:0000256" key="1">
    <source>
        <dbReference type="ARBA" id="ARBA00023015"/>
    </source>
</evidence>
<keyword evidence="7" id="KW-1185">Reference proteome</keyword>
<reference evidence="6 7" key="1">
    <citation type="submission" date="2018-11" db="EMBL/GenBank/DDBJ databases">
        <title>Sequencing the genomes of 1000 actinobacteria strains.</title>
        <authorList>
            <person name="Klenk H.-P."/>
        </authorList>
    </citation>
    <scope>NUCLEOTIDE SEQUENCE [LARGE SCALE GENOMIC DNA]</scope>
    <source>
        <strain evidence="6 7">DSM 44254</strain>
    </source>
</reference>
<evidence type="ECO:0000256" key="3">
    <source>
        <dbReference type="ARBA" id="ARBA00023163"/>
    </source>
</evidence>
<dbReference type="RefSeq" id="WP_123664336.1">
    <property type="nucleotide sequence ID" value="NZ_RJKE01000001.1"/>
</dbReference>
<evidence type="ECO:0000256" key="4">
    <source>
        <dbReference type="PROSITE-ProRule" id="PRU00335"/>
    </source>
</evidence>
<dbReference type="InterPro" id="IPR009057">
    <property type="entry name" value="Homeodomain-like_sf"/>
</dbReference>
<feature type="DNA-binding region" description="H-T-H motif" evidence="4">
    <location>
        <begin position="53"/>
        <end position="72"/>
    </location>
</feature>
<name>A0A3N1CTY0_9ACTN</name>
<feature type="domain" description="HTH tetR-type" evidence="5">
    <location>
        <begin position="29"/>
        <end position="90"/>
    </location>
</feature>
<keyword evidence="2 4" id="KW-0238">DNA-binding</keyword>
<dbReference type="Proteomes" id="UP000272400">
    <property type="component" value="Unassembled WGS sequence"/>
</dbReference>
<dbReference type="Pfam" id="PF00440">
    <property type="entry name" value="TetR_N"/>
    <property type="match status" value="1"/>
</dbReference>
<accession>A0A3N1CTY0</accession>
<evidence type="ECO:0000259" key="5">
    <source>
        <dbReference type="PROSITE" id="PS50977"/>
    </source>
</evidence>
<comment type="caution">
    <text evidence="6">The sequence shown here is derived from an EMBL/GenBank/DDBJ whole genome shotgun (WGS) entry which is preliminary data.</text>
</comment>